<evidence type="ECO:0000256" key="13">
    <source>
        <dbReference type="ARBA" id="ARBA00049244"/>
    </source>
</evidence>
<feature type="domain" description="DNA polymerase II large subunit DP2 central" evidence="16">
    <location>
        <begin position="281"/>
        <end position="652"/>
    </location>
</feature>
<evidence type="ECO:0000256" key="11">
    <source>
        <dbReference type="ARBA" id="ARBA00023268"/>
    </source>
</evidence>
<keyword evidence="11 14" id="KW-0511">Multifunctional enzyme</keyword>
<dbReference type="InterPro" id="IPR056172">
    <property type="entry name" value="PolC_DP2_cat_dom"/>
</dbReference>
<dbReference type="InterPro" id="IPR056171">
    <property type="entry name" value="PolC_DP2_central_dom"/>
</dbReference>
<proteinExistence type="inferred from homology"/>
<comment type="caution">
    <text evidence="18">The sequence shown here is derived from an EMBL/GenBank/DDBJ whole genome shotgun (WGS) entry which is preliminary data.</text>
</comment>
<dbReference type="Proteomes" id="UP000317158">
    <property type="component" value="Unassembled WGS sequence"/>
</dbReference>
<dbReference type="InterPro" id="IPR016033">
    <property type="entry name" value="PolC_DP2_N"/>
</dbReference>
<dbReference type="Pfam" id="PF24846">
    <property type="entry name" value="PolC_DP2_cat"/>
    <property type="match status" value="1"/>
</dbReference>
<dbReference type="EC" id="2.7.7.7" evidence="14"/>
<dbReference type="Pfam" id="PF03833">
    <property type="entry name" value="PolC_DP2_N"/>
    <property type="match status" value="1"/>
</dbReference>
<evidence type="ECO:0000256" key="14">
    <source>
        <dbReference type="HAMAP-Rule" id="MF_00324"/>
    </source>
</evidence>
<dbReference type="InterPro" id="IPR004475">
    <property type="entry name" value="PolC_DP2"/>
</dbReference>
<keyword evidence="8 14" id="KW-0269">Exonuclease</keyword>
<sequence length="1147" mass="131150">MNIEDYFSFLDEKLVKSLNVAKKARSRGYDPHEYVEIDIAKDLADRVESLIKFDGIADKIRDLEEDMTREEVAFKIAKEIVHRIRPLEKGINLAIRTAVAILTEGIVAAPIDGIADIKIDSNDDGSKYIRLYYAGPIRSAGGSAQALSVVIADYIRREVGLNRYIPREEEIKRCLDEIILYKRVAHLQRMPPPEDVRKIVLNCPVCIDGEPTESIEVSSNRNLERVKTNRLRGGMILVISEGIYLKAPKIKKYVEKMGLDEWGWIDELINNKNTFQDNKDDKEDAFLSEIIAGRPVFSYSNAKGSFRLRYGRSRNSGFATIGINPATMFVFQEMIVPGTQMKIDIPGKAAGIVPVDSIKGPTVRLISGDVIEINTIEAAKSNLGKIEEILDNGEILINYGDFLENNHSLLPSTYCEDWWMLELKEKLKEKDDFDNLLQNTFIKITGKDAVRLSEKYNVPLHPDFTYNWNDISVDDYKKLIYAVKKYGSFDNNKDLLNIKDIHIKKILEDLLVLHKIKNDKIEIKDATPLIRSLGLNEQLEESKEYNIYENEENTLKLVNKRSGLIIREKSPTRIGSRMGRPEKSKERKMSPTTHVIFPVGHNQNNKRTIQYAAQKKVIKVNIGLRRCKNCGKKSVFNFCECGGRTEIIDDTDNKIEVDLNIDQLYRSALKRIKESEKIEVKGVKGLISKNKIPEAIEKGILRAKHDVYVFRDGTIRYDMTNLPLTHFKPKEIGLTVDKVKDLGYFIDYENNPLSREEQIIELFPQDIIVSEDCGDYMVKVANYIDDLLIKFYDLPPFYNIKDKNDLIGELVIGLAPHTSAGVVGRIIGFVRSSVCYAHPFFHAAKRRNCDGDEDSITLLLDGLINFSREFLPETRGGLMDSPLVLTKKINPKEIDSEAHNIDITEKYPLEFYLKASEFGDPKQIKIERVADRLNSNNPYQNFKFTHMVSDISAGPLMSSYKVLKKMRDKMDVQLDIAKKTRAVDENDVAERILKSHFIPDIIGNLRVFSTQNFRCVKCNKNFRRTPLSKTCPICNGNIILTVYKASIKKYLEDSFNIIKDFKISKYTTQRIYLLKLEIDSLFQNDTSKIEISENKCSSLLSSTRLDCSRRCGNVVLHKSEFKSLNDLEDKNTINADDTKQKKLSYFL</sequence>
<comment type="catalytic activity">
    <reaction evidence="14">
        <text>Exonucleolytic cleavage in the 3'- to 5'-direction to yield nucleoside 5'-phosphates.</text>
        <dbReference type="EC" id="3.1.11.1"/>
    </reaction>
</comment>
<evidence type="ECO:0000256" key="7">
    <source>
        <dbReference type="ARBA" id="ARBA00022801"/>
    </source>
</evidence>
<evidence type="ECO:0000256" key="8">
    <source>
        <dbReference type="ARBA" id="ARBA00022839"/>
    </source>
</evidence>
<gene>
    <name evidence="14" type="primary">polC</name>
    <name evidence="18" type="ORF">EF806_05595</name>
</gene>
<name>A0A520KS96_METT2</name>
<dbReference type="NCBIfam" id="TIGR00354">
    <property type="entry name" value="polC"/>
    <property type="match status" value="1"/>
</dbReference>
<comment type="function">
    <text evidence="12 14">Possesses two activities: a DNA synthesis (polymerase) and an exonucleolytic activity that degrades single-stranded DNA in the 3'- to 5'-direction. Has a template-primer preference which is characteristic of a replicative DNA polymerase.</text>
</comment>
<evidence type="ECO:0000256" key="12">
    <source>
        <dbReference type="ARBA" id="ARBA00025068"/>
    </source>
</evidence>
<dbReference type="PANTHER" id="PTHR42210:SF1">
    <property type="entry name" value="DNA POLYMERASE II LARGE SUBUNIT"/>
    <property type="match status" value="1"/>
</dbReference>
<evidence type="ECO:0000256" key="2">
    <source>
        <dbReference type="ARBA" id="ARBA00011315"/>
    </source>
</evidence>
<accession>A0A520KS96</accession>
<evidence type="ECO:0000259" key="16">
    <source>
        <dbReference type="Pfam" id="PF24844"/>
    </source>
</evidence>
<dbReference type="EMBL" id="RXIF01000010">
    <property type="protein sequence ID" value="RZN64092.1"/>
    <property type="molecule type" value="Genomic_DNA"/>
</dbReference>
<evidence type="ECO:0000259" key="17">
    <source>
        <dbReference type="Pfam" id="PF24846"/>
    </source>
</evidence>
<dbReference type="PIRSF" id="PIRSF016275">
    <property type="entry name" value="PolC_DP2"/>
    <property type="match status" value="1"/>
</dbReference>
<dbReference type="AlphaFoldDB" id="A0A520KS96"/>
<evidence type="ECO:0000256" key="6">
    <source>
        <dbReference type="ARBA" id="ARBA00022722"/>
    </source>
</evidence>
<reference evidence="18 19" key="1">
    <citation type="journal article" date="2019" name="Nat. Microbiol.">
        <title>Wide diversity of methane and short-chain alkane metabolisms in uncultured archaea.</title>
        <authorList>
            <person name="Borrel G."/>
            <person name="Adam P.S."/>
            <person name="McKay L.J."/>
            <person name="Chen L.X."/>
            <person name="Sierra-Garcia I.N."/>
            <person name="Sieber C.M."/>
            <person name="Letourneur Q."/>
            <person name="Ghozlane A."/>
            <person name="Andersen G.L."/>
            <person name="Li W.J."/>
            <person name="Hallam S.J."/>
            <person name="Muyzer G."/>
            <person name="de Oliveira V.M."/>
            <person name="Inskeep W.P."/>
            <person name="Banfield J.F."/>
            <person name="Gribaldo S."/>
        </authorList>
    </citation>
    <scope>NUCLEOTIDE SEQUENCE [LARGE SCALE GENOMIC DNA]</scope>
    <source>
        <strain evidence="18">NM1a</strain>
    </source>
</reference>
<dbReference type="GO" id="GO:0003677">
    <property type="term" value="F:DNA binding"/>
    <property type="evidence" value="ECO:0007669"/>
    <property type="project" value="UniProtKB-UniRule"/>
</dbReference>
<dbReference type="PANTHER" id="PTHR42210">
    <property type="entry name" value="DNA POLYMERASE II LARGE SUBUNIT"/>
    <property type="match status" value="1"/>
</dbReference>
<evidence type="ECO:0000256" key="9">
    <source>
        <dbReference type="ARBA" id="ARBA00022932"/>
    </source>
</evidence>
<keyword evidence="4 14" id="KW-0548">Nucleotidyltransferase</keyword>
<dbReference type="NCBIfam" id="NF003103">
    <property type="entry name" value="PRK04023.1"/>
    <property type="match status" value="1"/>
</dbReference>
<evidence type="ECO:0000256" key="4">
    <source>
        <dbReference type="ARBA" id="ARBA00022695"/>
    </source>
</evidence>
<evidence type="ECO:0000259" key="15">
    <source>
        <dbReference type="Pfam" id="PF03833"/>
    </source>
</evidence>
<dbReference type="GO" id="GO:0008310">
    <property type="term" value="F:single-stranded DNA 3'-5' DNA exonuclease activity"/>
    <property type="evidence" value="ECO:0007669"/>
    <property type="project" value="UniProtKB-EC"/>
</dbReference>
<dbReference type="GO" id="GO:0006261">
    <property type="term" value="P:DNA-templated DNA replication"/>
    <property type="evidence" value="ECO:0007669"/>
    <property type="project" value="UniProtKB-UniRule"/>
</dbReference>
<organism evidence="18 19">
    <name type="scientific">Methanoliparum thermophilum</name>
    <dbReference type="NCBI Taxonomy" id="2491083"/>
    <lineage>
        <taxon>Archaea</taxon>
        <taxon>Methanobacteriati</taxon>
        <taxon>Methanobacteriota</taxon>
        <taxon>Candidatus Methanoliparia</taxon>
        <taxon>Candidatus Methanoliparales</taxon>
        <taxon>Candidatus Methanoliparaceae</taxon>
        <taxon>Candidatus Methanoliparum</taxon>
    </lineage>
</organism>
<keyword evidence="3 14" id="KW-0808">Transferase</keyword>
<comment type="subunit">
    <text evidence="2 14">Heterodimer of a large subunit and a small subunit.</text>
</comment>
<feature type="domain" description="DNA polymerase II large subunit DP2 N-terminal" evidence="15">
    <location>
        <begin position="5"/>
        <end position="270"/>
    </location>
</feature>
<evidence type="ECO:0000313" key="18">
    <source>
        <dbReference type="EMBL" id="RZN64092.1"/>
    </source>
</evidence>
<comment type="catalytic activity">
    <reaction evidence="13 14">
        <text>DNA(n) + a 2'-deoxyribonucleoside 5'-triphosphate = DNA(n+1) + diphosphate</text>
        <dbReference type="Rhea" id="RHEA:22508"/>
        <dbReference type="Rhea" id="RHEA-COMP:17339"/>
        <dbReference type="Rhea" id="RHEA-COMP:17340"/>
        <dbReference type="ChEBI" id="CHEBI:33019"/>
        <dbReference type="ChEBI" id="CHEBI:61560"/>
        <dbReference type="ChEBI" id="CHEBI:173112"/>
        <dbReference type="EC" id="2.7.7.7"/>
    </reaction>
</comment>
<comment type="similarity">
    <text evidence="1 14">Belongs to the archaeal DNA polymerase II family.</text>
</comment>
<keyword evidence="6 14" id="KW-0540">Nuclease</keyword>
<keyword evidence="7 14" id="KW-0378">Hydrolase</keyword>
<evidence type="ECO:0000256" key="10">
    <source>
        <dbReference type="ARBA" id="ARBA00023125"/>
    </source>
</evidence>
<keyword evidence="10 14" id="KW-0238">DNA-binding</keyword>
<dbReference type="Pfam" id="PF24844">
    <property type="entry name" value="PolC_DP2_central"/>
    <property type="match status" value="1"/>
</dbReference>
<dbReference type="GO" id="GO:0003887">
    <property type="term" value="F:DNA-directed DNA polymerase activity"/>
    <property type="evidence" value="ECO:0007669"/>
    <property type="project" value="UniProtKB-UniRule"/>
</dbReference>
<evidence type="ECO:0000313" key="19">
    <source>
        <dbReference type="Proteomes" id="UP000317158"/>
    </source>
</evidence>
<protein>
    <recommendedName>
        <fullName evidence="14">DNA polymerase II large subunit</fullName>
        <shortName evidence="14">Pol II</shortName>
        <ecNumber evidence="14">2.7.7.7</ecNumber>
    </recommendedName>
    <alternativeName>
        <fullName evidence="14">Exodeoxyribonuclease large subunit</fullName>
        <ecNumber evidence="14">3.1.11.1</ecNumber>
    </alternativeName>
</protein>
<evidence type="ECO:0000256" key="1">
    <source>
        <dbReference type="ARBA" id="ARBA00011053"/>
    </source>
</evidence>
<feature type="domain" description="DNA polymerase II large subunit DP2 catalytic" evidence="17">
    <location>
        <begin position="675"/>
        <end position="969"/>
    </location>
</feature>
<keyword evidence="9 14" id="KW-0239">DNA-directed DNA polymerase</keyword>
<evidence type="ECO:0000256" key="3">
    <source>
        <dbReference type="ARBA" id="ARBA00022679"/>
    </source>
</evidence>
<evidence type="ECO:0000256" key="5">
    <source>
        <dbReference type="ARBA" id="ARBA00022705"/>
    </source>
</evidence>
<dbReference type="EC" id="3.1.11.1" evidence="14"/>
<dbReference type="HAMAP" id="MF_00324">
    <property type="entry name" value="DNApol_II_L_arch"/>
    <property type="match status" value="1"/>
</dbReference>
<dbReference type="GO" id="GO:0006308">
    <property type="term" value="P:DNA catabolic process"/>
    <property type="evidence" value="ECO:0007669"/>
    <property type="project" value="UniProtKB-UniRule"/>
</dbReference>
<keyword evidence="5 14" id="KW-0235">DNA replication</keyword>